<dbReference type="HOGENOM" id="CLU_055993_0_0_2"/>
<dbReference type="Gene3D" id="1.20.1250.20">
    <property type="entry name" value="MFS general substrate transporter like domains"/>
    <property type="match status" value="2"/>
</dbReference>
<name>B8GH69_METPE</name>
<dbReference type="STRING" id="521011.Mpal_1131"/>
<dbReference type="PANTHER" id="PTHR23526">
    <property type="entry name" value="INTEGRAL MEMBRANE TRANSPORT PROTEIN-RELATED"/>
    <property type="match status" value="1"/>
</dbReference>
<feature type="transmembrane region" description="Helical" evidence="1">
    <location>
        <begin position="278"/>
        <end position="294"/>
    </location>
</feature>
<keyword evidence="1" id="KW-0812">Transmembrane</keyword>
<dbReference type="PANTHER" id="PTHR23526:SF4">
    <property type="entry name" value="INTEGRAL MEMBRANE TRANSPORT PROTEIN"/>
    <property type="match status" value="1"/>
</dbReference>
<dbReference type="OrthoDB" id="148260at2157"/>
<keyword evidence="1" id="KW-1133">Transmembrane helix</keyword>
<feature type="transmembrane region" description="Helical" evidence="1">
    <location>
        <begin position="212"/>
        <end position="242"/>
    </location>
</feature>
<evidence type="ECO:0000313" key="3">
    <source>
        <dbReference type="EMBL" id="ACL16474.1"/>
    </source>
</evidence>
<dbReference type="InterPro" id="IPR011701">
    <property type="entry name" value="MFS"/>
</dbReference>
<reference evidence="3 4" key="1">
    <citation type="journal article" date="2015" name="Genome Announc.">
        <title>Complete Genome Sequence of Methanosphaerula palustris E1-9CT, a Hydrogenotrophic Methanogen Isolated from a Minerotrophic Fen Peatland.</title>
        <authorList>
            <person name="Cadillo-Quiroz H."/>
            <person name="Browne P."/>
            <person name="Kyrpides N."/>
            <person name="Woyke T."/>
            <person name="Goodwin L."/>
            <person name="Detter C."/>
            <person name="Yavitt J.B."/>
            <person name="Zinder S.H."/>
        </authorList>
    </citation>
    <scope>NUCLEOTIDE SEQUENCE [LARGE SCALE GENOMIC DNA]</scope>
    <source>
        <strain evidence="4">ATCC BAA-1556 / DSM 19958 / E1-9c</strain>
    </source>
</reference>
<evidence type="ECO:0000256" key="1">
    <source>
        <dbReference type="SAM" id="Phobius"/>
    </source>
</evidence>
<feature type="transmembrane region" description="Helical" evidence="1">
    <location>
        <begin position="334"/>
        <end position="353"/>
    </location>
</feature>
<accession>B8GH69</accession>
<dbReference type="RefSeq" id="WP_012617793.1">
    <property type="nucleotide sequence ID" value="NC_011832.1"/>
</dbReference>
<dbReference type="InterPro" id="IPR036259">
    <property type="entry name" value="MFS_trans_sf"/>
</dbReference>
<dbReference type="EMBL" id="CP001338">
    <property type="protein sequence ID" value="ACL16474.1"/>
    <property type="molecule type" value="Genomic_DNA"/>
</dbReference>
<proteinExistence type="predicted"/>
<feature type="transmembrane region" description="Helical" evidence="1">
    <location>
        <begin position="365"/>
        <end position="383"/>
    </location>
</feature>
<feature type="transmembrane region" description="Helical" evidence="1">
    <location>
        <begin position="12"/>
        <end position="34"/>
    </location>
</feature>
<dbReference type="AlphaFoldDB" id="B8GH69"/>
<dbReference type="Pfam" id="PF07690">
    <property type="entry name" value="MFS_1"/>
    <property type="match status" value="1"/>
</dbReference>
<dbReference type="GeneID" id="7270395"/>
<dbReference type="SUPFAM" id="SSF103473">
    <property type="entry name" value="MFS general substrate transporter"/>
    <property type="match status" value="1"/>
</dbReference>
<keyword evidence="1" id="KW-0472">Membrane</keyword>
<sequence length="401" mass="43580">MRFLKENELIARFMAMNIGSGIAVGMVNFILPLFSLSLDATTAEIGLIKGMMGVGDILIVLPAGFLIDYFGTKKMYTVACLFGSFMILVMSFAQSPTMLLGLMIFYGISRSLRTTSLNASFFSNMNAIGIRKGGWFKGAMTAGAQFIGPLIGGFAIIFLTYPGYFVLASAFLLVPLVVLYLSTNGEKSSDTGPKLHLWESLRYYRNLLKNKLLVSATLTECMNSACFMTFSTFVTVLIVVNFELSPSIAAILIALRGIAQILVVIFCGRLLYENHNNLYFISYIMIIISLLLFGTNSNIIILAAAAVIMGSFSGLMTLLTFTNVGSIEGERGKIAGIFAIGTSIGAIFGPVYGGFIGDTFGVQNIFLGFIPLFVTMACFYLFIGRKQNIAGNISRTIHLKN</sequence>
<dbReference type="KEGG" id="mpl:Mpal_1131"/>
<feature type="transmembrane region" description="Helical" evidence="1">
    <location>
        <begin position="164"/>
        <end position="181"/>
    </location>
</feature>
<dbReference type="eggNOG" id="arCOG00130">
    <property type="taxonomic scope" value="Archaea"/>
</dbReference>
<dbReference type="PROSITE" id="PS50850">
    <property type="entry name" value="MFS"/>
    <property type="match status" value="1"/>
</dbReference>
<feature type="transmembrane region" description="Helical" evidence="1">
    <location>
        <begin position="134"/>
        <end position="158"/>
    </location>
</feature>
<evidence type="ECO:0000259" key="2">
    <source>
        <dbReference type="PROSITE" id="PS50850"/>
    </source>
</evidence>
<evidence type="ECO:0000313" key="4">
    <source>
        <dbReference type="Proteomes" id="UP000002457"/>
    </source>
</evidence>
<feature type="transmembrane region" description="Helical" evidence="1">
    <location>
        <begin position="248"/>
        <end position="271"/>
    </location>
</feature>
<feature type="transmembrane region" description="Helical" evidence="1">
    <location>
        <begin position="300"/>
        <end position="322"/>
    </location>
</feature>
<feature type="transmembrane region" description="Helical" evidence="1">
    <location>
        <begin position="46"/>
        <end position="67"/>
    </location>
</feature>
<dbReference type="Proteomes" id="UP000002457">
    <property type="component" value="Chromosome"/>
</dbReference>
<dbReference type="InterPro" id="IPR020846">
    <property type="entry name" value="MFS_dom"/>
</dbReference>
<protein>
    <submittedName>
        <fullName evidence="3">Major facilitator superfamily MFS_1</fullName>
    </submittedName>
</protein>
<dbReference type="GO" id="GO:0022857">
    <property type="term" value="F:transmembrane transporter activity"/>
    <property type="evidence" value="ECO:0007669"/>
    <property type="project" value="InterPro"/>
</dbReference>
<organism evidence="3 4">
    <name type="scientific">Methanosphaerula palustris (strain ATCC BAA-1556 / DSM 19958 / E1-9c)</name>
    <dbReference type="NCBI Taxonomy" id="521011"/>
    <lineage>
        <taxon>Archaea</taxon>
        <taxon>Methanobacteriati</taxon>
        <taxon>Methanobacteriota</taxon>
        <taxon>Stenosarchaea group</taxon>
        <taxon>Methanomicrobia</taxon>
        <taxon>Methanomicrobiales</taxon>
        <taxon>Methanoregulaceae</taxon>
        <taxon>Methanosphaerula</taxon>
    </lineage>
</organism>
<dbReference type="InterPro" id="IPR052528">
    <property type="entry name" value="Sugar_transport-like"/>
</dbReference>
<feature type="domain" description="Major facilitator superfamily (MFS) profile" evidence="2">
    <location>
        <begin position="9"/>
        <end position="388"/>
    </location>
</feature>
<keyword evidence="4" id="KW-1185">Reference proteome</keyword>
<gene>
    <name evidence="3" type="ordered locus">Mpal_1131</name>
</gene>